<dbReference type="InterPro" id="IPR011009">
    <property type="entry name" value="Kinase-like_dom_sf"/>
</dbReference>
<dbReference type="SUPFAM" id="SSF56112">
    <property type="entry name" value="Protein kinase-like (PK-like)"/>
    <property type="match status" value="1"/>
</dbReference>
<feature type="non-terminal residue" evidence="2">
    <location>
        <position position="174"/>
    </location>
</feature>
<organism evidence="2 3">
    <name type="scientific">Gigaspora rosea</name>
    <dbReference type="NCBI Taxonomy" id="44941"/>
    <lineage>
        <taxon>Eukaryota</taxon>
        <taxon>Fungi</taxon>
        <taxon>Fungi incertae sedis</taxon>
        <taxon>Mucoromycota</taxon>
        <taxon>Glomeromycotina</taxon>
        <taxon>Glomeromycetes</taxon>
        <taxon>Diversisporales</taxon>
        <taxon>Gigasporaceae</taxon>
        <taxon>Gigaspora</taxon>
    </lineage>
</organism>
<dbReference type="Proteomes" id="UP000266673">
    <property type="component" value="Unassembled WGS sequence"/>
</dbReference>
<reference evidence="2 3" key="1">
    <citation type="submission" date="2018-06" db="EMBL/GenBank/DDBJ databases">
        <title>Comparative genomics reveals the genomic features of Rhizophagus irregularis, R. cerebriforme, R. diaphanum and Gigaspora rosea, and their symbiotic lifestyle signature.</title>
        <authorList>
            <person name="Morin E."/>
            <person name="San Clemente H."/>
            <person name="Chen E.C.H."/>
            <person name="De La Providencia I."/>
            <person name="Hainaut M."/>
            <person name="Kuo A."/>
            <person name="Kohler A."/>
            <person name="Murat C."/>
            <person name="Tang N."/>
            <person name="Roy S."/>
            <person name="Loubradou J."/>
            <person name="Henrissat B."/>
            <person name="Grigoriev I.V."/>
            <person name="Corradi N."/>
            <person name="Roux C."/>
            <person name="Martin F.M."/>
        </authorList>
    </citation>
    <scope>NUCLEOTIDE SEQUENCE [LARGE SCALE GENOMIC DNA]</scope>
    <source>
        <strain evidence="2 3">DAOM 194757</strain>
    </source>
</reference>
<evidence type="ECO:0000313" key="3">
    <source>
        <dbReference type="Proteomes" id="UP000266673"/>
    </source>
</evidence>
<evidence type="ECO:0000259" key="1">
    <source>
        <dbReference type="PROSITE" id="PS50011"/>
    </source>
</evidence>
<dbReference type="OrthoDB" id="2418574at2759"/>
<dbReference type="STRING" id="44941.A0A397VPF5"/>
<dbReference type="GO" id="GO:0005524">
    <property type="term" value="F:ATP binding"/>
    <property type="evidence" value="ECO:0007669"/>
    <property type="project" value="InterPro"/>
</dbReference>
<dbReference type="InterPro" id="IPR051681">
    <property type="entry name" value="Ser/Thr_Kinases-Pseudokinases"/>
</dbReference>
<accession>A0A397VPF5</accession>
<dbReference type="PROSITE" id="PS50011">
    <property type="entry name" value="PROTEIN_KINASE_DOM"/>
    <property type="match status" value="1"/>
</dbReference>
<dbReference type="PANTHER" id="PTHR44329:SF214">
    <property type="entry name" value="PROTEIN KINASE DOMAIN-CONTAINING PROTEIN"/>
    <property type="match status" value="1"/>
</dbReference>
<evidence type="ECO:0000313" key="2">
    <source>
        <dbReference type="EMBL" id="RIB24374.1"/>
    </source>
</evidence>
<proteinExistence type="predicted"/>
<keyword evidence="2" id="KW-0418">Kinase</keyword>
<dbReference type="Pfam" id="PF00069">
    <property type="entry name" value="Pkinase"/>
    <property type="match status" value="1"/>
</dbReference>
<feature type="domain" description="Protein kinase" evidence="1">
    <location>
        <begin position="1"/>
        <end position="174"/>
    </location>
</feature>
<dbReference type="Gene3D" id="1.10.510.10">
    <property type="entry name" value="Transferase(Phosphotransferase) domain 1"/>
    <property type="match status" value="1"/>
</dbReference>
<keyword evidence="3" id="KW-1185">Reference proteome</keyword>
<keyword evidence="2" id="KW-0808">Transferase</keyword>
<dbReference type="PANTHER" id="PTHR44329">
    <property type="entry name" value="SERINE/THREONINE-PROTEIN KINASE TNNI3K-RELATED"/>
    <property type="match status" value="1"/>
</dbReference>
<dbReference type="InterPro" id="IPR000719">
    <property type="entry name" value="Prot_kinase_dom"/>
</dbReference>
<dbReference type="EMBL" id="QKWP01000219">
    <property type="protein sequence ID" value="RIB24374.1"/>
    <property type="molecule type" value="Genomic_DNA"/>
</dbReference>
<dbReference type="AlphaFoldDB" id="A0A397VPF5"/>
<protein>
    <submittedName>
        <fullName evidence="2">Kinase-like domain-containing protein</fullName>
    </submittedName>
</protein>
<comment type="caution">
    <text evidence="2">The sequence shown here is derived from an EMBL/GenBank/DDBJ whole genome shotgun (WGS) entry which is preliminary data.</text>
</comment>
<gene>
    <name evidence="2" type="ORF">C2G38_1997859</name>
</gene>
<sequence>MIVMMYIEPGSLKHQLSELANQTWSMKSEHLYSISSGLSTIHNLNLIHRDLHNGNILSMGISTFIVDLGLSRPTFQSTYDKNGIYGIMPYIAPEVLKGQPYSQVSDVYSLGVIMSELTTGCPAYHNQEHGLGLSYSICEGHRPEFANGTPQKYIDLANQCMNADASKRPTATQL</sequence>
<name>A0A397VPF5_9GLOM</name>
<dbReference type="GO" id="GO:0004674">
    <property type="term" value="F:protein serine/threonine kinase activity"/>
    <property type="evidence" value="ECO:0007669"/>
    <property type="project" value="TreeGrafter"/>
</dbReference>